<evidence type="ECO:0000259" key="12">
    <source>
        <dbReference type="Pfam" id="PF00122"/>
    </source>
</evidence>
<dbReference type="Gene3D" id="2.70.150.10">
    <property type="entry name" value="Calcium-transporting ATPase, cytoplasmic transduction domain A"/>
    <property type="match status" value="1"/>
</dbReference>
<dbReference type="PRINTS" id="PR00119">
    <property type="entry name" value="CATATPASE"/>
</dbReference>
<dbReference type="KEGG" id="abra:BN85310810"/>
<dbReference type="InterPro" id="IPR059000">
    <property type="entry name" value="ATPase_P-type_domA"/>
</dbReference>
<evidence type="ECO:0000256" key="2">
    <source>
        <dbReference type="ARBA" id="ARBA00006024"/>
    </source>
</evidence>
<feature type="transmembrane region" description="Helical" evidence="11">
    <location>
        <begin position="260"/>
        <end position="281"/>
    </location>
</feature>
<dbReference type="SUPFAM" id="SSF81665">
    <property type="entry name" value="Calcium ATPase, transmembrane domain M"/>
    <property type="match status" value="1"/>
</dbReference>
<sequence length="650" mass="70852">MNKEKKHNHNHNHNHGELVELILYFTGLLLFIVAIFLPKSIAFTVGNFEVVIKNLFYLIATVISGYHVIYEGFADTIKSSIKHKRFKPNIHVLMALAAVGAIIIAEYFEGALLILIFAGAHILEEYAEAKSQKEIKNLLDLNPTQGRRINADGSITIVDVADLVIGDILQVLNGDQVATDGIILTGISNIDESSITGESIPKEKTVGDIVFGSTINGNGTFTMKVTKDSKDTVFAKILQLVSETQTNVSKTAVLIKRIEPIYVTIVLIIAPLFYVLGRFGFGWDHYQSFYRTMVLLIGASPCALAATDIPATLSAISNLAKNGILFKGGSYLSNFADVKAIAFDKTGTLTEGKPVVTDNYFIDTLSEDKKNDYLAIIVAMEKHSNHPLADAIINRFTEVKEVELDAENIIGTGLITSYGSNKYKIGKPSSYKNVSKEIFEVTEKFEDEGKTVVYFSENDLIVGLIAIQDIPKETSINAIKYFNEQGIHTVMITGDAIKTGEAIGRQLGITQVIGNVLPEDKSNIIADLKATYGAVAMVGDGVNDAPALAQADIGVAMGSGTDIAIDAADAVLMQSDLEKLNYTHKVATKLRRVVITNIIFAMTIVVFLLTMNFIGKMDMPIAVVFHEGSTIVVILSGLRLLRTIKPKIKK</sequence>
<feature type="transmembrane region" description="Helical" evidence="11">
    <location>
        <begin position="21"/>
        <end position="43"/>
    </location>
</feature>
<keyword evidence="11" id="KW-1003">Cell membrane</keyword>
<dbReference type="GO" id="GO:0005886">
    <property type="term" value="C:plasma membrane"/>
    <property type="evidence" value="ECO:0007669"/>
    <property type="project" value="UniProtKB-SubCell"/>
</dbReference>
<dbReference type="InterPro" id="IPR008250">
    <property type="entry name" value="ATPase_P-typ_transduc_dom_A_sf"/>
</dbReference>
<dbReference type="SUPFAM" id="SSF56784">
    <property type="entry name" value="HAD-like"/>
    <property type="match status" value="1"/>
</dbReference>
<keyword evidence="4 11" id="KW-0479">Metal-binding</keyword>
<gene>
    <name evidence="13" type="ORF">BN85310810</name>
</gene>
<proteinExistence type="inferred from homology"/>
<dbReference type="SUPFAM" id="SSF81653">
    <property type="entry name" value="Calcium ATPase, transduction domain A"/>
    <property type="match status" value="1"/>
</dbReference>
<dbReference type="GO" id="GO:0019829">
    <property type="term" value="F:ATPase-coupled monoatomic cation transmembrane transporter activity"/>
    <property type="evidence" value="ECO:0007669"/>
    <property type="project" value="InterPro"/>
</dbReference>
<dbReference type="STRING" id="61635.BN85310810"/>
<evidence type="ECO:0000256" key="4">
    <source>
        <dbReference type="ARBA" id="ARBA00022723"/>
    </source>
</evidence>
<evidence type="ECO:0000256" key="11">
    <source>
        <dbReference type="RuleBase" id="RU362081"/>
    </source>
</evidence>
<comment type="similarity">
    <text evidence="2 11">Belongs to the cation transport ATPase (P-type) (TC 3.A.3) family. Type IB subfamily.</text>
</comment>
<dbReference type="InterPro" id="IPR027256">
    <property type="entry name" value="P-typ_ATPase_IB"/>
</dbReference>
<dbReference type="FunFam" id="2.70.150.10:FF:000002">
    <property type="entry name" value="Copper-transporting ATPase 1, putative"/>
    <property type="match status" value="1"/>
</dbReference>
<dbReference type="SFLD" id="SFLDG00002">
    <property type="entry name" value="C1.7:_P-type_atpase_like"/>
    <property type="match status" value="1"/>
</dbReference>
<feature type="domain" description="P-type ATPase A" evidence="12">
    <location>
        <begin position="141"/>
        <end position="241"/>
    </location>
</feature>
<feature type="transmembrane region" description="Helical" evidence="11">
    <location>
        <begin position="594"/>
        <end position="615"/>
    </location>
</feature>
<dbReference type="InterPro" id="IPR023214">
    <property type="entry name" value="HAD_sf"/>
</dbReference>
<keyword evidence="10 11" id="KW-0472">Membrane</keyword>
<dbReference type="Gene3D" id="3.40.50.1000">
    <property type="entry name" value="HAD superfamily/HAD-like"/>
    <property type="match status" value="1"/>
</dbReference>
<dbReference type="Proteomes" id="UP000032737">
    <property type="component" value="Chromosome"/>
</dbReference>
<dbReference type="GO" id="GO:0046872">
    <property type="term" value="F:metal ion binding"/>
    <property type="evidence" value="ECO:0007669"/>
    <property type="project" value="UniProtKB-KW"/>
</dbReference>
<dbReference type="PROSITE" id="PS00154">
    <property type="entry name" value="ATPASE_E1_E2"/>
    <property type="match status" value="1"/>
</dbReference>
<dbReference type="InterPro" id="IPR023298">
    <property type="entry name" value="ATPase_P-typ_TM_dom_sf"/>
</dbReference>
<evidence type="ECO:0000256" key="9">
    <source>
        <dbReference type="ARBA" id="ARBA00022989"/>
    </source>
</evidence>
<comment type="subcellular location">
    <subcellularLocation>
        <location evidence="1">Cell membrane</location>
        <topology evidence="1">Multi-pass membrane protein</topology>
    </subcellularLocation>
</comment>
<protein>
    <submittedName>
        <fullName evidence="13">H+ transporting pump, P-type ATPase</fullName>
    </submittedName>
</protein>
<feature type="transmembrane region" description="Helical" evidence="11">
    <location>
        <begin position="86"/>
        <end position="104"/>
    </location>
</feature>
<dbReference type="Pfam" id="PF00702">
    <property type="entry name" value="Hydrolase"/>
    <property type="match status" value="1"/>
</dbReference>
<dbReference type="SFLD" id="SFLDS00003">
    <property type="entry name" value="Haloacid_Dehalogenase"/>
    <property type="match status" value="1"/>
</dbReference>
<accession>U4KNX5</accession>
<dbReference type="NCBIfam" id="TIGR01494">
    <property type="entry name" value="ATPase_P-type"/>
    <property type="match status" value="1"/>
</dbReference>
<evidence type="ECO:0000256" key="7">
    <source>
        <dbReference type="ARBA" id="ARBA00022842"/>
    </source>
</evidence>
<evidence type="ECO:0000256" key="8">
    <source>
        <dbReference type="ARBA" id="ARBA00022967"/>
    </source>
</evidence>
<dbReference type="Gene3D" id="3.40.1110.10">
    <property type="entry name" value="Calcium-transporting ATPase, cytoplasmic domain N"/>
    <property type="match status" value="1"/>
</dbReference>
<evidence type="ECO:0000256" key="5">
    <source>
        <dbReference type="ARBA" id="ARBA00022741"/>
    </source>
</evidence>
<dbReference type="AlphaFoldDB" id="U4KNX5"/>
<dbReference type="InterPro" id="IPR044492">
    <property type="entry name" value="P_typ_ATPase_HD_dom"/>
</dbReference>
<dbReference type="GO" id="GO:0016887">
    <property type="term" value="F:ATP hydrolysis activity"/>
    <property type="evidence" value="ECO:0007669"/>
    <property type="project" value="InterPro"/>
</dbReference>
<dbReference type="PANTHER" id="PTHR43079:SF1">
    <property type="entry name" value="CADMIUM_ZINC-TRANSPORTING ATPASE HMA1, CHLOROPLASTIC-RELATED"/>
    <property type="match status" value="1"/>
</dbReference>
<dbReference type="CDD" id="cd07551">
    <property type="entry name" value="P-type_ATPase_HM_ZosA_PfeT-like"/>
    <property type="match status" value="1"/>
</dbReference>
<feature type="transmembrane region" description="Helical" evidence="11">
    <location>
        <begin position="55"/>
        <end position="74"/>
    </location>
</feature>
<evidence type="ECO:0000256" key="6">
    <source>
        <dbReference type="ARBA" id="ARBA00022840"/>
    </source>
</evidence>
<evidence type="ECO:0000256" key="3">
    <source>
        <dbReference type="ARBA" id="ARBA00022692"/>
    </source>
</evidence>
<reference evidence="13 14" key="1">
    <citation type="journal article" date="2013" name="J. Mol. Microbiol. Biotechnol.">
        <title>Analysis of the Complete Genomes of Acholeplasma brassicae , A. palmae and A. laidlawii and Their Comparison to the Obligate Parasites from ' Candidatus Phytoplasma'.</title>
        <authorList>
            <person name="Kube M."/>
            <person name="Siewert C."/>
            <person name="Migdoll A.M."/>
            <person name="Duduk B."/>
            <person name="Holz S."/>
            <person name="Rabus R."/>
            <person name="Seemuller E."/>
            <person name="Mitrovic J."/>
            <person name="Muller I."/>
            <person name="Buttner C."/>
            <person name="Reinhardt R."/>
        </authorList>
    </citation>
    <scope>NUCLEOTIDE SEQUENCE [LARGE SCALE GENOMIC DNA]</scope>
    <source>
        <strain evidence="14">0502</strain>
    </source>
</reference>
<dbReference type="GO" id="GO:0005524">
    <property type="term" value="F:ATP binding"/>
    <property type="evidence" value="ECO:0007669"/>
    <property type="project" value="UniProtKB-UniRule"/>
</dbReference>
<dbReference type="RefSeq" id="WP_030004962.1">
    <property type="nucleotide sequence ID" value="NC_022549.1"/>
</dbReference>
<keyword evidence="6 11" id="KW-0067">ATP-binding</keyword>
<keyword evidence="14" id="KW-1185">Reference proteome</keyword>
<evidence type="ECO:0000313" key="13">
    <source>
        <dbReference type="EMBL" id="CCV66102.1"/>
    </source>
</evidence>
<dbReference type="PRINTS" id="PR00120">
    <property type="entry name" value="HATPASE"/>
</dbReference>
<dbReference type="InterPro" id="IPR001757">
    <property type="entry name" value="P_typ_ATPase"/>
</dbReference>
<keyword evidence="7" id="KW-0460">Magnesium</keyword>
<dbReference type="HOGENOM" id="CLU_001771_6_3_14"/>
<name>U4KNX5_9MOLU</name>
<evidence type="ECO:0000313" key="14">
    <source>
        <dbReference type="Proteomes" id="UP000032737"/>
    </source>
</evidence>
<dbReference type="InterPro" id="IPR036412">
    <property type="entry name" value="HAD-like_sf"/>
</dbReference>
<dbReference type="InterPro" id="IPR018303">
    <property type="entry name" value="ATPase_P-typ_P_site"/>
</dbReference>
<keyword evidence="3 11" id="KW-0812">Transmembrane</keyword>
<dbReference type="Pfam" id="PF00122">
    <property type="entry name" value="E1-E2_ATPase"/>
    <property type="match status" value="1"/>
</dbReference>
<organism evidence="13 14">
    <name type="scientific">Acholeplasma brassicae</name>
    <dbReference type="NCBI Taxonomy" id="61635"/>
    <lineage>
        <taxon>Bacteria</taxon>
        <taxon>Bacillati</taxon>
        <taxon>Mycoplasmatota</taxon>
        <taxon>Mollicutes</taxon>
        <taxon>Acholeplasmatales</taxon>
        <taxon>Acholeplasmataceae</taxon>
        <taxon>Acholeplasma</taxon>
    </lineage>
</organism>
<evidence type="ECO:0000256" key="10">
    <source>
        <dbReference type="ARBA" id="ARBA00023136"/>
    </source>
</evidence>
<keyword evidence="5 11" id="KW-0547">Nucleotide-binding</keyword>
<dbReference type="EMBL" id="FO681348">
    <property type="protein sequence ID" value="CCV66102.1"/>
    <property type="molecule type" value="Genomic_DNA"/>
</dbReference>
<dbReference type="NCBIfam" id="TIGR01525">
    <property type="entry name" value="ATPase-IB_hvy"/>
    <property type="match status" value="1"/>
</dbReference>
<dbReference type="InterPro" id="IPR051949">
    <property type="entry name" value="Cation_Transport_ATPase"/>
</dbReference>
<keyword evidence="8" id="KW-1278">Translocase</keyword>
<keyword evidence="9 11" id="KW-1133">Transmembrane helix</keyword>
<dbReference type="InterPro" id="IPR023299">
    <property type="entry name" value="ATPase_P-typ_cyto_dom_N"/>
</dbReference>
<dbReference type="PANTHER" id="PTHR43079">
    <property type="entry name" value="PROBABLE CADMIUM/ZINC-TRANSPORTING ATPASE HMA1"/>
    <property type="match status" value="1"/>
</dbReference>
<feature type="transmembrane region" description="Helical" evidence="11">
    <location>
        <begin position="621"/>
        <end position="641"/>
    </location>
</feature>
<evidence type="ECO:0000256" key="1">
    <source>
        <dbReference type="ARBA" id="ARBA00004651"/>
    </source>
</evidence>
<dbReference type="SFLD" id="SFLDF00027">
    <property type="entry name" value="p-type_atpase"/>
    <property type="match status" value="1"/>
</dbReference>
<dbReference type="OrthoDB" id="9813266at2"/>